<proteinExistence type="predicted"/>
<evidence type="ECO:0000313" key="2">
    <source>
        <dbReference type="Proteomes" id="UP001055712"/>
    </source>
</evidence>
<accession>A0A9D4TFS7</accession>
<dbReference type="AlphaFoldDB" id="A0A9D4TFS7"/>
<dbReference type="Proteomes" id="UP001055712">
    <property type="component" value="Unassembled WGS sequence"/>
</dbReference>
<sequence length="67" mass="7128">MPTVSSCIYSDGSVVRCPDNGKIYQIEGGAKRWFATLADFQAAAVPVDIDSAEVCSRRDACPDGANM</sequence>
<protein>
    <submittedName>
        <fullName evidence="1">Uncharacterized protein</fullName>
    </submittedName>
</protein>
<reference evidence="1" key="2">
    <citation type="submission" date="2020-11" db="EMBL/GenBank/DDBJ databases">
        <authorList>
            <person name="Cecchin M."/>
            <person name="Marcolungo L."/>
            <person name="Rossato M."/>
            <person name="Girolomoni L."/>
            <person name="Cosentino E."/>
            <person name="Cuine S."/>
            <person name="Li-Beisson Y."/>
            <person name="Delledonne M."/>
            <person name="Ballottari M."/>
        </authorList>
    </citation>
    <scope>NUCLEOTIDE SEQUENCE</scope>
    <source>
        <strain evidence="1">211/11P</strain>
        <tissue evidence="1">Whole cell</tissue>
    </source>
</reference>
<organism evidence="1 2">
    <name type="scientific">Chlorella vulgaris</name>
    <name type="common">Green alga</name>
    <dbReference type="NCBI Taxonomy" id="3077"/>
    <lineage>
        <taxon>Eukaryota</taxon>
        <taxon>Viridiplantae</taxon>
        <taxon>Chlorophyta</taxon>
        <taxon>core chlorophytes</taxon>
        <taxon>Trebouxiophyceae</taxon>
        <taxon>Chlorellales</taxon>
        <taxon>Chlorellaceae</taxon>
        <taxon>Chlorella clade</taxon>
        <taxon>Chlorella</taxon>
    </lineage>
</organism>
<dbReference type="EMBL" id="SIDB01000013">
    <property type="protein sequence ID" value="KAI3424339.1"/>
    <property type="molecule type" value="Genomic_DNA"/>
</dbReference>
<name>A0A9D4TFS7_CHLVU</name>
<evidence type="ECO:0000313" key="1">
    <source>
        <dbReference type="EMBL" id="KAI3424339.1"/>
    </source>
</evidence>
<gene>
    <name evidence="1" type="ORF">D9Q98_009892</name>
</gene>
<keyword evidence="2" id="KW-1185">Reference proteome</keyword>
<comment type="caution">
    <text evidence="1">The sequence shown here is derived from an EMBL/GenBank/DDBJ whole genome shotgun (WGS) entry which is preliminary data.</text>
</comment>
<reference evidence="1" key="1">
    <citation type="journal article" date="2019" name="Plant J.">
        <title>Chlorella vulgaris genome assembly and annotation reveals the molecular basis for metabolic acclimation to high light conditions.</title>
        <authorList>
            <person name="Cecchin M."/>
            <person name="Marcolungo L."/>
            <person name="Rossato M."/>
            <person name="Girolomoni L."/>
            <person name="Cosentino E."/>
            <person name="Cuine S."/>
            <person name="Li-Beisson Y."/>
            <person name="Delledonne M."/>
            <person name="Ballottari M."/>
        </authorList>
    </citation>
    <scope>NUCLEOTIDE SEQUENCE</scope>
    <source>
        <strain evidence="1">211/11P</strain>
    </source>
</reference>